<dbReference type="Proteomes" id="UP001522868">
    <property type="component" value="Unassembled WGS sequence"/>
</dbReference>
<dbReference type="InterPro" id="IPR035992">
    <property type="entry name" value="Ricin_B-like_lectins"/>
</dbReference>
<evidence type="ECO:0000259" key="7">
    <source>
        <dbReference type="Pfam" id="PF00652"/>
    </source>
</evidence>
<evidence type="ECO:0000259" key="8">
    <source>
        <dbReference type="Pfam" id="PF04542"/>
    </source>
</evidence>
<gene>
    <name evidence="9" type="ORF">M1O15_22510</name>
</gene>
<dbReference type="EMBL" id="JALPTH010000024">
    <property type="protein sequence ID" value="MCK8680118.1"/>
    <property type="molecule type" value="Genomic_DNA"/>
</dbReference>
<dbReference type="InterPro" id="IPR036388">
    <property type="entry name" value="WH-like_DNA-bd_sf"/>
</dbReference>
<keyword evidence="2" id="KW-0805">Transcription regulation</keyword>
<feature type="compositionally biased region" description="Low complexity" evidence="6">
    <location>
        <begin position="360"/>
        <end position="375"/>
    </location>
</feature>
<sequence>MTGIHARHPGRIDPAVPADGRSDAELGGEVRRAGDEAALAELYRRHHPAALAYARTFARDPHTAEDLASEAFARVLRAVRSGAGPETAWRPYLLTVVRHTAGEWAATARRTELSEDFEQWLDERVAADPAAGGVEYAGGEERMVALEERSMVVRGFRALPERWQAALWHSVVEGESAERIGVLLGVSPSGVTSLTARAREGLREAYLRAHAESGSRSEECRRHGPLLAAAVRRGGRRWDRRLRRHLDGCGDCRHAMVELADLDRRLGAVLPVGLLVWGGHTYVSGQLGAVAGVGGGSGAVAGVGSGGGAAGAGSGAGGGAAVAGGKVVAVGAAVVATSALVVGGLLLPDGEEGERRREGASVVGPVLSGVPVRSPEAATPEVSETPSPRATSAEPSPRVSATASASPSASPSPSEWLPKAEDRTRLRLAATDRCMEIPGGSAAVGVQVREAACDGSRRQVWELLRPGDDGRVQIRNGGTGRCLANQGTEADDAPVVQAGCDPSDSRQLWTMYAPAGTGEARFIQEGDRMYLGLNDWWNAAEGKAHTADIGTNRHYYGSSSFGFRYDGALFDG</sequence>
<keyword evidence="4" id="KW-0238">DNA-binding</keyword>
<dbReference type="InterPro" id="IPR013325">
    <property type="entry name" value="RNA_pol_sigma_r2"/>
</dbReference>
<dbReference type="CDD" id="cd00161">
    <property type="entry name" value="beta-trefoil_Ricin-like"/>
    <property type="match status" value="1"/>
</dbReference>
<proteinExistence type="inferred from homology"/>
<organism evidence="9 10">
    <name type="scientific">Streptomyces lichenis</name>
    <dbReference type="NCBI Taxonomy" id="2306967"/>
    <lineage>
        <taxon>Bacteria</taxon>
        <taxon>Bacillati</taxon>
        <taxon>Actinomycetota</taxon>
        <taxon>Actinomycetes</taxon>
        <taxon>Kitasatosporales</taxon>
        <taxon>Streptomycetaceae</taxon>
        <taxon>Streptomyces</taxon>
    </lineage>
</organism>
<comment type="caution">
    <text evidence="9">The sequence shown here is derived from an EMBL/GenBank/DDBJ whole genome shotgun (WGS) entry which is preliminary data.</text>
</comment>
<dbReference type="Gene3D" id="1.10.1740.10">
    <property type="match status" value="1"/>
</dbReference>
<dbReference type="PROSITE" id="PS50231">
    <property type="entry name" value="RICIN_B_LECTIN"/>
    <property type="match status" value="1"/>
</dbReference>
<feature type="compositionally biased region" description="Low complexity" evidence="6">
    <location>
        <begin position="395"/>
        <end position="414"/>
    </location>
</feature>
<evidence type="ECO:0000256" key="2">
    <source>
        <dbReference type="ARBA" id="ARBA00023015"/>
    </source>
</evidence>
<dbReference type="Gene3D" id="1.10.10.10">
    <property type="entry name" value="Winged helix-like DNA-binding domain superfamily/Winged helix DNA-binding domain"/>
    <property type="match status" value="1"/>
</dbReference>
<evidence type="ECO:0000256" key="5">
    <source>
        <dbReference type="ARBA" id="ARBA00023163"/>
    </source>
</evidence>
<dbReference type="SUPFAM" id="SSF88946">
    <property type="entry name" value="Sigma2 domain of RNA polymerase sigma factors"/>
    <property type="match status" value="1"/>
</dbReference>
<name>A0ABT0IFK8_9ACTN</name>
<dbReference type="SUPFAM" id="SSF50370">
    <property type="entry name" value="Ricin B-like lectins"/>
    <property type="match status" value="1"/>
</dbReference>
<dbReference type="InterPro" id="IPR000772">
    <property type="entry name" value="Ricin_B_lectin"/>
</dbReference>
<dbReference type="Pfam" id="PF00652">
    <property type="entry name" value="Ricin_B_lectin"/>
    <property type="match status" value="1"/>
</dbReference>
<dbReference type="NCBIfam" id="TIGR02937">
    <property type="entry name" value="sigma70-ECF"/>
    <property type="match status" value="1"/>
</dbReference>
<feature type="domain" description="Ricin B lectin" evidence="7">
    <location>
        <begin position="424"/>
        <end position="515"/>
    </location>
</feature>
<dbReference type="InterPro" id="IPR013324">
    <property type="entry name" value="RNA_pol_sigma_r3/r4-like"/>
</dbReference>
<reference evidence="9 10" key="1">
    <citation type="submission" date="2022-04" db="EMBL/GenBank/DDBJ databases">
        <title>Streptomyces sp. nov. LCR6-01 isolated from Lichen of Dirinaria sp.</title>
        <authorList>
            <person name="Kanchanasin P."/>
            <person name="Tanasupawat S."/>
            <person name="Phongsopitanun W."/>
        </authorList>
    </citation>
    <scope>NUCLEOTIDE SEQUENCE [LARGE SCALE GENOMIC DNA]</scope>
    <source>
        <strain evidence="9 10">LCR6-01</strain>
    </source>
</reference>
<feature type="compositionally biased region" description="Polar residues" evidence="6">
    <location>
        <begin position="382"/>
        <end position="394"/>
    </location>
</feature>
<dbReference type="PANTHER" id="PTHR43133">
    <property type="entry name" value="RNA POLYMERASE ECF-TYPE SIGMA FACTO"/>
    <property type="match status" value="1"/>
</dbReference>
<dbReference type="RefSeq" id="WP_248635939.1">
    <property type="nucleotide sequence ID" value="NZ_JALPTH010000024.1"/>
</dbReference>
<dbReference type="InterPro" id="IPR039425">
    <property type="entry name" value="RNA_pol_sigma-70-like"/>
</dbReference>
<dbReference type="Pfam" id="PF04542">
    <property type="entry name" value="Sigma70_r2"/>
    <property type="match status" value="1"/>
</dbReference>
<dbReference type="Gene3D" id="2.80.10.50">
    <property type="match status" value="1"/>
</dbReference>
<evidence type="ECO:0000313" key="10">
    <source>
        <dbReference type="Proteomes" id="UP001522868"/>
    </source>
</evidence>
<dbReference type="InterPro" id="IPR014284">
    <property type="entry name" value="RNA_pol_sigma-70_dom"/>
</dbReference>
<keyword evidence="5" id="KW-0804">Transcription</keyword>
<keyword evidence="10" id="KW-1185">Reference proteome</keyword>
<evidence type="ECO:0000256" key="1">
    <source>
        <dbReference type="ARBA" id="ARBA00010641"/>
    </source>
</evidence>
<accession>A0ABT0IFK8</accession>
<comment type="similarity">
    <text evidence="1">Belongs to the sigma-70 factor family. ECF subfamily.</text>
</comment>
<keyword evidence="3" id="KW-0731">Sigma factor</keyword>
<dbReference type="SUPFAM" id="SSF88659">
    <property type="entry name" value="Sigma3 and sigma4 domains of RNA polymerase sigma factors"/>
    <property type="match status" value="1"/>
</dbReference>
<dbReference type="InterPro" id="IPR007627">
    <property type="entry name" value="RNA_pol_sigma70_r2"/>
</dbReference>
<feature type="region of interest" description="Disordered" evidence="6">
    <location>
        <begin position="349"/>
        <end position="421"/>
    </location>
</feature>
<protein>
    <submittedName>
        <fullName evidence="9">Sigma-70 family RNA polymerase sigma factor</fullName>
    </submittedName>
</protein>
<evidence type="ECO:0000313" key="9">
    <source>
        <dbReference type="EMBL" id="MCK8680118.1"/>
    </source>
</evidence>
<dbReference type="PANTHER" id="PTHR43133:SF8">
    <property type="entry name" value="RNA POLYMERASE SIGMA FACTOR HI_1459-RELATED"/>
    <property type="match status" value="1"/>
</dbReference>
<evidence type="ECO:0000256" key="3">
    <source>
        <dbReference type="ARBA" id="ARBA00023082"/>
    </source>
</evidence>
<feature type="domain" description="RNA polymerase sigma-70 region 2" evidence="8">
    <location>
        <begin position="42"/>
        <end position="110"/>
    </location>
</feature>
<evidence type="ECO:0000256" key="6">
    <source>
        <dbReference type="SAM" id="MobiDB-lite"/>
    </source>
</evidence>
<evidence type="ECO:0000256" key="4">
    <source>
        <dbReference type="ARBA" id="ARBA00023125"/>
    </source>
</evidence>
<feature type="region of interest" description="Disordered" evidence="6">
    <location>
        <begin position="1"/>
        <end position="25"/>
    </location>
</feature>